<feature type="compositionally biased region" description="Basic and acidic residues" evidence="1">
    <location>
        <begin position="1"/>
        <end position="19"/>
    </location>
</feature>
<accession>A0A2N4SZH0</accession>
<name>A0A2N4SZH0_9MICC</name>
<feature type="region of interest" description="Disordered" evidence="1">
    <location>
        <begin position="1"/>
        <end position="39"/>
    </location>
</feature>
<feature type="compositionally biased region" description="Low complexity" evidence="1">
    <location>
        <begin position="83"/>
        <end position="94"/>
    </location>
</feature>
<comment type="caution">
    <text evidence="2">The sequence shown here is derived from an EMBL/GenBank/DDBJ whole genome shotgun (WGS) entry which is preliminary data.</text>
</comment>
<evidence type="ECO:0000313" key="2">
    <source>
        <dbReference type="EMBL" id="PLC11329.1"/>
    </source>
</evidence>
<proteinExistence type="predicted"/>
<dbReference type="EMBL" id="LOMZ01000001">
    <property type="protein sequence ID" value="PLC11329.1"/>
    <property type="molecule type" value="Genomic_DNA"/>
</dbReference>
<evidence type="ECO:0000313" key="3">
    <source>
        <dbReference type="Proteomes" id="UP000234632"/>
    </source>
</evidence>
<feature type="region of interest" description="Disordered" evidence="1">
    <location>
        <begin position="60"/>
        <end position="104"/>
    </location>
</feature>
<dbReference type="Proteomes" id="UP000234632">
    <property type="component" value="Unassembled WGS sequence"/>
</dbReference>
<protein>
    <submittedName>
        <fullName evidence="2">Uncharacterized protein</fullName>
    </submittedName>
</protein>
<reference evidence="2 3" key="1">
    <citation type="submission" date="2015-12" db="EMBL/GenBank/DDBJ databases">
        <authorList>
            <person name="Shamseldin A."/>
            <person name="Moawad H."/>
            <person name="Abd El-Rahim W.M."/>
            <person name="Sadowsky M.J."/>
        </authorList>
    </citation>
    <scope>NUCLEOTIDE SEQUENCE [LARGE SCALE GENOMIC DNA]</scope>
    <source>
        <strain evidence="2 3">S43</strain>
    </source>
</reference>
<dbReference type="AlphaFoldDB" id="A0A2N4SZH0"/>
<gene>
    <name evidence="2" type="ORF">AUQ48_02520</name>
</gene>
<evidence type="ECO:0000256" key="1">
    <source>
        <dbReference type="SAM" id="MobiDB-lite"/>
    </source>
</evidence>
<dbReference type="RefSeq" id="WP_101851095.1">
    <property type="nucleotide sequence ID" value="NZ_LOMZ01000001.1"/>
</dbReference>
<sequence>MQGQRTDRGEQQGENRTEKTSLPLCVPISGEPMEAVSRPKNAMATSWAGRLNRMLAGCGPSSVDMPVDDAASSMASDGEPLSEESATPTASSSSRTVALRNIAA</sequence>
<organism evidence="2 3">
    <name type="scientific">Kocuria flava</name>
    <dbReference type="NCBI Taxonomy" id="446860"/>
    <lineage>
        <taxon>Bacteria</taxon>
        <taxon>Bacillati</taxon>
        <taxon>Actinomycetota</taxon>
        <taxon>Actinomycetes</taxon>
        <taxon>Micrococcales</taxon>
        <taxon>Micrococcaceae</taxon>
        <taxon>Kocuria</taxon>
    </lineage>
</organism>